<reference evidence="2 3" key="1">
    <citation type="submission" date="2018-06" db="EMBL/GenBank/DDBJ databases">
        <authorList>
            <consortium name="Pathogen Informatics"/>
            <person name="Doyle S."/>
        </authorList>
    </citation>
    <scope>NUCLEOTIDE SEQUENCE [LARGE SCALE GENOMIC DNA]</scope>
    <source>
        <strain evidence="2 3">NCTC13465</strain>
    </source>
</reference>
<dbReference type="AlphaFoldDB" id="A0A2X3EPK0"/>
<keyword evidence="2" id="KW-0436">Ligase</keyword>
<sequence length="157" mass="16820">MPQGPGIINLSLAWPVQQPLGEAAEPIYHSLCAVLQRTLARFGVASHPRAVNGSFCDGRYNLACGEGEAARKIVGTAQYWRPLTAGRGHVVLAHAVILIDADLSAAHQAANAFEAQLGSERVYCADKTVTLAQLLPGERHLLPRFSETLAQELDAAR</sequence>
<evidence type="ECO:0000259" key="1">
    <source>
        <dbReference type="PROSITE" id="PS51733"/>
    </source>
</evidence>
<accession>A0A2X3EPK0</accession>
<dbReference type="PROSITE" id="PS51733">
    <property type="entry name" value="BPL_LPL_CATALYTIC"/>
    <property type="match status" value="1"/>
</dbReference>
<gene>
    <name evidence="2" type="ORF">NCTC13465_03278</name>
</gene>
<dbReference type="SUPFAM" id="SSF55681">
    <property type="entry name" value="Class II aaRS and biotin synthetases"/>
    <property type="match status" value="1"/>
</dbReference>
<evidence type="ECO:0000313" key="2">
    <source>
        <dbReference type="EMBL" id="SQC44748.1"/>
    </source>
</evidence>
<dbReference type="Proteomes" id="UP000251721">
    <property type="component" value="Unassembled WGS sequence"/>
</dbReference>
<evidence type="ECO:0000313" key="3">
    <source>
        <dbReference type="Proteomes" id="UP000251721"/>
    </source>
</evidence>
<name>A0A2X3EPK0_KLEPN</name>
<dbReference type="Pfam" id="PF21948">
    <property type="entry name" value="LplA-B_cat"/>
    <property type="match status" value="1"/>
</dbReference>
<organism evidence="2 3">
    <name type="scientific">Klebsiella pneumoniae</name>
    <dbReference type="NCBI Taxonomy" id="573"/>
    <lineage>
        <taxon>Bacteria</taxon>
        <taxon>Pseudomonadati</taxon>
        <taxon>Pseudomonadota</taxon>
        <taxon>Gammaproteobacteria</taxon>
        <taxon>Enterobacterales</taxon>
        <taxon>Enterobacteriaceae</taxon>
        <taxon>Klebsiella/Raoultella group</taxon>
        <taxon>Klebsiella</taxon>
        <taxon>Klebsiella pneumoniae complex</taxon>
    </lineage>
</organism>
<protein>
    <submittedName>
        <fullName evidence="2">Lipoate-protein ligase A</fullName>
    </submittedName>
</protein>
<dbReference type="GO" id="GO:0016874">
    <property type="term" value="F:ligase activity"/>
    <property type="evidence" value="ECO:0007669"/>
    <property type="project" value="UniProtKB-KW"/>
</dbReference>
<proteinExistence type="predicted"/>
<feature type="domain" description="BPL/LPL catalytic" evidence="1">
    <location>
        <begin position="1"/>
        <end position="153"/>
    </location>
</feature>
<dbReference type="InterPro" id="IPR004143">
    <property type="entry name" value="BPL_LPL_catalytic"/>
</dbReference>
<dbReference type="EMBL" id="UAWQ01000017">
    <property type="protein sequence ID" value="SQC44748.1"/>
    <property type="molecule type" value="Genomic_DNA"/>
</dbReference>
<dbReference type="Gene3D" id="3.30.930.10">
    <property type="entry name" value="Bira Bifunctional Protein, Domain 2"/>
    <property type="match status" value="1"/>
</dbReference>
<dbReference type="InterPro" id="IPR045864">
    <property type="entry name" value="aa-tRNA-synth_II/BPL/LPL"/>
</dbReference>